<organism evidence="1 2">
    <name type="scientific">Melipona quadrifasciata</name>
    <dbReference type="NCBI Taxonomy" id="166423"/>
    <lineage>
        <taxon>Eukaryota</taxon>
        <taxon>Metazoa</taxon>
        <taxon>Ecdysozoa</taxon>
        <taxon>Arthropoda</taxon>
        <taxon>Hexapoda</taxon>
        <taxon>Insecta</taxon>
        <taxon>Pterygota</taxon>
        <taxon>Neoptera</taxon>
        <taxon>Endopterygota</taxon>
        <taxon>Hymenoptera</taxon>
        <taxon>Apocrita</taxon>
        <taxon>Aculeata</taxon>
        <taxon>Apoidea</taxon>
        <taxon>Anthophila</taxon>
        <taxon>Apidae</taxon>
        <taxon>Melipona</taxon>
    </lineage>
</organism>
<protein>
    <submittedName>
        <fullName evidence="1">Uncharacterized protein</fullName>
    </submittedName>
</protein>
<proteinExistence type="predicted"/>
<dbReference type="EMBL" id="KQ435908">
    <property type="protein sequence ID" value="KOX68983.1"/>
    <property type="molecule type" value="Genomic_DNA"/>
</dbReference>
<dbReference type="AlphaFoldDB" id="A0A0M8ZSY3"/>
<dbReference type="Proteomes" id="UP000053105">
    <property type="component" value="Unassembled WGS sequence"/>
</dbReference>
<gene>
    <name evidence="1" type="ORF">WN51_06734</name>
</gene>
<evidence type="ECO:0000313" key="2">
    <source>
        <dbReference type="Proteomes" id="UP000053105"/>
    </source>
</evidence>
<name>A0A0M8ZSY3_9HYME</name>
<reference evidence="1 2" key="1">
    <citation type="submission" date="2015-07" db="EMBL/GenBank/DDBJ databases">
        <title>The genome of Melipona quadrifasciata.</title>
        <authorList>
            <person name="Pan H."/>
            <person name="Kapheim K."/>
        </authorList>
    </citation>
    <scope>NUCLEOTIDE SEQUENCE [LARGE SCALE GENOMIC DNA]</scope>
    <source>
        <strain evidence="1">0111107301</strain>
        <tissue evidence="1">Whole body</tissue>
    </source>
</reference>
<evidence type="ECO:0000313" key="1">
    <source>
        <dbReference type="EMBL" id="KOX68983.1"/>
    </source>
</evidence>
<keyword evidence="2" id="KW-1185">Reference proteome</keyword>
<sequence>MTSLKHYVTSQINNVISQDVKIVMRTVHQLAVELPSTEIIKFPSELNRLSIHVCILNIQDSFYANSLGKHTIETRLGLLLVEGVEHEEIYNSVFEKAKICTTPQILFATYKSLISDVMKIDFKVYASQFVCLVKQTWYSES</sequence>
<accession>A0A0M8ZSY3</accession>